<feature type="compositionally biased region" description="Low complexity" evidence="7">
    <location>
        <begin position="147"/>
        <end position="161"/>
    </location>
</feature>
<evidence type="ECO:0000259" key="8">
    <source>
        <dbReference type="PROSITE" id="PS00388"/>
    </source>
</evidence>
<dbReference type="CDD" id="cd03749">
    <property type="entry name" value="proteasome_alpha_type_1"/>
    <property type="match status" value="1"/>
</dbReference>
<dbReference type="EMBL" id="JARKIE010000079">
    <property type="protein sequence ID" value="KAJ7688433.1"/>
    <property type="molecule type" value="Genomic_DNA"/>
</dbReference>
<dbReference type="InterPro" id="IPR000426">
    <property type="entry name" value="Proteasome_asu_N"/>
</dbReference>
<dbReference type="SMART" id="SM00948">
    <property type="entry name" value="Proteasome_A_N"/>
    <property type="match status" value="1"/>
</dbReference>
<feature type="compositionally biased region" description="Low complexity" evidence="7">
    <location>
        <begin position="169"/>
        <end position="184"/>
    </location>
</feature>
<feature type="compositionally biased region" description="Basic and acidic residues" evidence="7">
    <location>
        <begin position="647"/>
        <end position="660"/>
    </location>
</feature>
<feature type="compositionally biased region" description="Low complexity" evidence="7">
    <location>
        <begin position="482"/>
        <end position="503"/>
    </location>
</feature>
<dbReference type="InterPro" id="IPR035144">
    <property type="entry name" value="Proteasome_alpha1"/>
</dbReference>
<feature type="region of interest" description="Disordered" evidence="7">
    <location>
        <begin position="1386"/>
        <end position="1411"/>
    </location>
</feature>
<evidence type="ECO:0000256" key="2">
    <source>
        <dbReference type="ARBA" id="ARBA00004496"/>
    </source>
</evidence>
<evidence type="ECO:0000256" key="7">
    <source>
        <dbReference type="SAM" id="MobiDB-lite"/>
    </source>
</evidence>
<feature type="compositionally biased region" description="Gly residues" evidence="7">
    <location>
        <begin position="237"/>
        <end position="331"/>
    </location>
</feature>
<dbReference type="Gene3D" id="3.60.20.10">
    <property type="entry name" value="Glutamine Phosphoribosylpyrophosphate, subunit 1, domain 1"/>
    <property type="match status" value="1"/>
</dbReference>
<dbReference type="Pfam" id="PF10584">
    <property type="entry name" value="Proteasome_A_N"/>
    <property type="match status" value="1"/>
</dbReference>
<gene>
    <name evidence="9" type="ORF">B0H17DRAFT_1202981</name>
</gene>
<dbReference type="PROSITE" id="PS00388">
    <property type="entry name" value="PROTEASOME_ALPHA_1"/>
    <property type="match status" value="1"/>
</dbReference>
<feature type="compositionally biased region" description="Pro residues" evidence="7">
    <location>
        <begin position="102"/>
        <end position="117"/>
    </location>
</feature>
<dbReference type="SUPFAM" id="SSF56235">
    <property type="entry name" value="N-terminal nucleophile aminohydrolases (Ntn hydrolases)"/>
    <property type="match status" value="1"/>
</dbReference>
<dbReference type="FunFam" id="3.60.20.10:FF:000016">
    <property type="entry name" value="Proteasome subunit alpha type-6"/>
    <property type="match status" value="1"/>
</dbReference>
<accession>A0AAD7DCI2</accession>
<keyword evidence="4 6" id="KW-0647">Proteasome</keyword>
<dbReference type="InterPro" id="IPR050115">
    <property type="entry name" value="Proteasome_alpha"/>
</dbReference>
<feature type="compositionally biased region" description="Low complexity" evidence="7">
    <location>
        <begin position="352"/>
        <end position="361"/>
    </location>
</feature>
<feature type="region of interest" description="Disordered" evidence="7">
    <location>
        <begin position="1"/>
        <end position="410"/>
    </location>
</feature>
<feature type="compositionally biased region" description="Basic and acidic residues" evidence="7">
    <location>
        <begin position="400"/>
        <end position="410"/>
    </location>
</feature>
<dbReference type="GO" id="GO:0005634">
    <property type="term" value="C:nucleus"/>
    <property type="evidence" value="ECO:0007669"/>
    <property type="project" value="UniProtKB-SubCell"/>
</dbReference>
<feature type="compositionally biased region" description="Pro residues" evidence="7">
    <location>
        <begin position="214"/>
        <end position="235"/>
    </location>
</feature>
<dbReference type="PANTHER" id="PTHR11599">
    <property type="entry name" value="PROTEASOME SUBUNIT ALPHA/BETA"/>
    <property type="match status" value="1"/>
</dbReference>
<dbReference type="GO" id="GO:0006511">
    <property type="term" value="P:ubiquitin-dependent protein catabolic process"/>
    <property type="evidence" value="ECO:0007669"/>
    <property type="project" value="InterPro"/>
</dbReference>
<evidence type="ECO:0000256" key="3">
    <source>
        <dbReference type="ARBA" id="ARBA00022490"/>
    </source>
</evidence>
<feature type="compositionally biased region" description="Polar residues" evidence="7">
    <location>
        <begin position="742"/>
        <end position="751"/>
    </location>
</feature>
<evidence type="ECO:0000256" key="1">
    <source>
        <dbReference type="ARBA" id="ARBA00004123"/>
    </source>
</evidence>
<feature type="compositionally biased region" description="Polar residues" evidence="7">
    <location>
        <begin position="760"/>
        <end position="770"/>
    </location>
</feature>
<keyword evidence="10" id="KW-1185">Reference proteome</keyword>
<keyword evidence="3" id="KW-0963">Cytoplasm</keyword>
<feature type="domain" description="Proteasome alpha-type subunits" evidence="8">
    <location>
        <begin position="1143"/>
        <end position="1165"/>
    </location>
</feature>
<feature type="region of interest" description="Disordered" evidence="7">
    <location>
        <begin position="725"/>
        <end position="777"/>
    </location>
</feature>
<feature type="compositionally biased region" description="Low complexity" evidence="7">
    <location>
        <begin position="90"/>
        <end position="101"/>
    </location>
</feature>
<organism evidence="9 10">
    <name type="scientific">Mycena rosella</name>
    <name type="common">Pink bonnet</name>
    <name type="synonym">Agaricus rosellus</name>
    <dbReference type="NCBI Taxonomy" id="1033263"/>
    <lineage>
        <taxon>Eukaryota</taxon>
        <taxon>Fungi</taxon>
        <taxon>Dikarya</taxon>
        <taxon>Basidiomycota</taxon>
        <taxon>Agaricomycotina</taxon>
        <taxon>Agaricomycetes</taxon>
        <taxon>Agaricomycetidae</taxon>
        <taxon>Agaricales</taxon>
        <taxon>Marasmiineae</taxon>
        <taxon>Mycenaceae</taxon>
        <taxon>Mycena</taxon>
    </lineage>
</organism>
<dbReference type="InterPro" id="IPR001353">
    <property type="entry name" value="Proteasome_sua/b"/>
</dbReference>
<dbReference type="PROSITE" id="PS51475">
    <property type="entry name" value="PROTEASOME_ALPHA_2"/>
    <property type="match status" value="1"/>
</dbReference>
<dbReference type="Proteomes" id="UP001221757">
    <property type="component" value="Unassembled WGS sequence"/>
</dbReference>
<dbReference type="Pfam" id="PF00227">
    <property type="entry name" value="Proteasome"/>
    <property type="match status" value="1"/>
</dbReference>
<dbReference type="InterPro" id="IPR029055">
    <property type="entry name" value="Ntn_hydrolases_N"/>
</dbReference>
<reference evidence="9" key="1">
    <citation type="submission" date="2023-03" db="EMBL/GenBank/DDBJ databases">
        <title>Massive genome expansion in bonnet fungi (Mycena s.s.) driven by repeated elements and novel gene families across ecological guilds.</title>
        <authorList>
            <consortium name="Lawrence Berkeley National Laboratory"/>
            <person name="Harder C.B."/>
            <person name="Miyauchi S."/>
            <person name="Viragh M."/>
            <person name="Kuo A."/>
            <person name="Thoen E."/>
            <person name="Andreopoulos B."/>
            <person name="Lu D."/>
            <person name="Skrede I."/>
            <person name="Drula E."/>
            <person name="Henrissat B."/>
            <person name="Morin E."/>
            <person name="Kohler A."/>
            <person name="Barry K."/>
            <person name="LaButti K."/>
            <person name="Morin E."/>
            <person name="Salamov A."/>
            <person name="Lipzen A."/>
            <person name="Mereny Z."/>
            <person name="Hegedus B."/>
            <person name="Baldrian P."/>
            <person name="Stursova M."/>
            <person name="Weitz H."/>
            <person name="Taylor A."/>
            <person name="Grigoriev I.V."/>
            <person name="Nagy L.G."/>
            <person name="Martin F."/>
            <person name="Kauserud H."/>
        </authorList>
    </citation>
    <scope>NUCLEOTIDE SEQUENCE</scope>
    <source>
        <strain evidence="9">CBHHK067</strain>
    </source>
</reference>
<comment type="similarity">
    <text evidence="6">Belongs to the peptidase T1A family.</text>
</comment>
<proteinExistence type="inferred from homology"/>
<feature type="region of interest" description="Disordered" evidence="7">
    <location>
        <begin position="427"/>
        <end position="461"/>
    </location>
</feature>
<comment type="caution">
    <text evidence="9">The sequence shown here is derived from an EMBL/GenBank/DDBJ whole genome shotgun (WGS) entry which is preliminary data.</text>
</comment>
<feature type="compositionally biased region" description="Polar residues" evidence="7">
    <location>
        <begin position="52"/>
        <end position="61"/>
    </location>
</feature>
<name>A0AAD7DCI2_MYCRO</name>
<comment type="subcellular location">
    <subcellularLocation>
        <location evidence="2">Cytoplasm</location>
    </subcellularLocation>
    <subcellularLocation>
        <location evidence="1">Nucleus</location>
    </subcellularLocation>
</comment>
<protein>
    <recommendedName>
        <fullName evidence="8">Proteasome alpha-type subunits domain-containing protein</fullName>
    </recommendedName>
</protein>
<feature type="region of interest" description="Disordered" evidence="7">
    <location>
        <begin position="482"/>
        <end position="661"/>
    </location>
</feature>
<dbReference type="GO" id="GO:0019773">
    <property type="term" value="C:proteasome core complex, alpha-subunit complex"/>
    <property type="evidence" value="ECO:0007669"/>
    <property type="project" value="UniProtKB-UniRule"/>
</dbReference>
<evidence type="ECO:0000256" key="4">
    <source>
        <dbReference type="ARBA" id="ARBA00022942"/>
    </source>
</evidence>
<dbReference type="InterPro" id="IPR023332">
    <property type="entry name" value="Proteasome_alpha-type"/>
</dbReference>
<sequence>MNKNPFVPQPSYQPPLPPGPPPPQPNQPDYSAYWAAAAQQQQHQPHLQQPPTVGTFNQQWTPPQPPRPPAEQSALYANYGYGTQNNHWRQQQQQQQQQPQHYHPPPHAQAPPPPPTQPGYNPYQPTAGYPQPYVPQPPQPMAPPYPHQQAQQTPQQQQQFFPHPPPQHLPQHPQQHQASMQQQPRHIHHTPPQHMPPAKRQRFDGPGHNQNHRAPPPQPQFQPPAGPMQPGPFSGPPRGGGGGNHIPMGGSGRGGPGPAQGMGRGAGVGGRGGRGGSGSGSGGSMTGNRGGGPNNRGGRGGNYSVGGAAGGRGGAGSAGGVRGHGSRGNFGGNKDYHNRRGGGSFTGGSGTGSFQNSSGSFRARGQNHSNSGRGRNDGGGGGSSTFGARDGAANSSFSSGKKDENRRTLTDFKIVGLEIRELGWTWGVLPSSPVKTEPREVALGADDSSSGALKAESAEEDGVKAIQADGSDAVATISSGAATDGKAASAASDVAVAPRAVPDIGPPPSRMRIYFHTPVTAVDSHPIPHNGSFSLGAAPSDSRKGKRKKIESDDGDFEEGRGPPPPPGLHDDRSSVAASVAPSAAETASEADWLMAAIAGEAEGDSHGLDGNDDDEHPENDGATDGGGETDTDGNYAGAGVDMAEAPAHDVHAFGTHDEAPAEPDVAVVPEGLSASFSSDAVDGGGVAAHVNGHEGAPPETATDIVSAPVSAASDASLFALVSSAQSDPGVSPSKASLPVSAVSSIPASKSTEQEESLTDRPNTPVSETQPIPGDRSLLSTTATLLNVEIPNAPPSLEGEATIVLPDTGHGGEQTQELEATQVDNSEPPPSLTVSAASTTYGDVYLPVKPETKGPRVPAANRLSISYEGGNRRIVFDAEVVEAITLFRREARAEVRITLTSDGETGLKGILMETLSDVTKSYLPIQPPADSNDFPPFSGATTPLPITLMVYLDTARPLSEPKWVKTGDIPEWLKSLFGRMFWFAGDAAESWEKKIVVSDPDPPPTLSTVLEGWSVASSAGTLTERQRFLKTHLTEIDNVLEILLRLVRGDRSASTQTPAPTLAGPLLGALAPGSSHRSQQTPVSLAVLAMFRMTIEYADKAAGDKGKADVEERMGEIIRCLPPSQIHKSLDAIFKEWKFRNTYDSDNTVFSPQGRLHQVEYALEAVKQGSAAVGLRSKTHSILLALKRSTGELASYQQKMFRIDDHVGIAIAGLTSDARVLSNFMRQQAMSSKMIFNRPVPVNRLVSSIADKAQVNTQEYGRRPYGVGFLVIGQDQSGPHLYEFSPSGNSYEYYAMSIGARSQSAKTYLEKHYKSFEDCSLEDLVRHGLHALRETLQQDKELNINNTSIGIIGPAATHEKGVPPAGPFRILEGEKVELFLQSMVPKETEAPAPAPAAAAPATTDEDVQMEG</sequence>
<evidence type="ECO:0000256" key="6">
    <source>
        <dbReference type="PROSITE-ProRule" id="PRU00808"/>
    </source>
</evidence>
<feature type="compositionally biased region" description="Pro residues" evidence="7">
    <location>
        <begin position="7"/>
        <end position="26"/>
    </location>
</feature>
<evidence type="ECO:0000313" key="10">
    <source>
        <dbReference type="Proteomes" id="UP001221757"/>
    </source>
</evidence>
<evidence type="ECO:0000313" key="9">
    <source>
        <dbReference type="EMBL" id="KAJ7688433.1"/>
    </source>
</evidence>
<feature type="compositionally biased region" description="Gly residues" evidence="7">
    <location>
        <begin position="341"/>
        <end position="351"/>
    </location>
</feature>
<keyword evidence="5" id="KW-0539">Nucleus</keyword>
<feature type="compositionally biased region" description="Pro residues" evidence="7">
    <location>
        <begin position="132"/>
        <end position="146"/>
    </location>
</feature>
<feature type="compositionally biased region" description="Low complexity" evidence="7">
    <location>
        <begin position="575"/>
        <end position="591"/>
    </location>
</feature>
<feature type="compositionally biased region" description="Low complexity" evidence="7">
    <location>
        <begin position="35"/>
        <end position="51"/>
    </location>
</feature>
<evidence type="ECO:0000256" key="5">
    <source>
        <dbReference type="ARBA" id="ARBA00023242"/>
    </source>
</evidence>
<dbReference type="GO" id="GO:0005737">
    <property type="term" value="C:cytoplasm"/>
    <property type="evidence" value="ECO:0007669"/>
    <property type="project" value="UniProtKB-SubCell"/>
</dbReference>